<dbReference type="GO" id="GO:0003700">
    <property type="term" value="F:DNA-binding transcription factor activity"/>
    <property type="evidence" value="ECO:0007669"/>
    <property type="project" value="TreeGrafter"/>
</dbReference>
<dbReference type="SMART" id="SM00530">
    <property type="entry name" value="HTH_XRE"/>
    <property type="match status" value="1"/>
</dbReference>
<evidence type="ECO:0000313" key="4">
    <source>
        <dbReference type="EMBL" id="AVP49473.1"/>
    </source>
</evidence>
<proteinExistence type="predicted"/>
<organism evidence="3 5">
    <name type="scientific">Williamsoniiplasma luminosum</name>
    <dbReference type="NCBI Taxonomy" id="214888"/>
    <lineage>
        <taxon>Bacteria</taxon>
        <taxon>Bacillati</taxon>
        <taxon>Mycoplasmatota</taxon>
        <taxon>Mollicutes</taxon>
        <taxon>Entomoplasmatales</taxon>
        <taxon>Williamsoniiplasma</taxon>
    </lineage>
</organism>
<sequence length="74" mass="8764">MKNNQQYVLENLAYNLKTEREKQKISQEELSFRSDLHKNYISDIELAKRNPSIKSLLKLANGLEIDWLDLLKET</sequence>
<feature type="domain" description="HTH cro/C1-type" evidence="2">
    <location>
        <begin position="16"/>
        <end position="70"/>
    </location>
</feature>
<evidence type="ECO:0000256" key="1">
    <source>
        <dbReference type="ARBA" id="ARBA00023125"/>
    </source>
</evidence>
<dbReference type="PROSITE" id="PS50943">
    <property type="entry name" value="HTH_CROC1"/>
    <property type="match status" value="1"/>
</dbReference>
<keyword evidence="1" id="KW-0238">DNA-binding</keyword>
<dbReference type="RefSeq" id="WP_025734725.1">
    <property type="nucleotide sequence ID" value="NZ_CP024963.1"/>
</dbReference>
<accession>A0A2K8NVY0</accession>
<name>A0A2K8NVY0_9MOLU</name>
<dbReference type="InterPro" id="IPR050807">
    <property type="entry name" value="TransReg_Diox_bact_type"/>
</dbReference>
<reference evidence="4" key="2">
    <citation type="journal article" date="2018" name="Elife">
        <title>Firefly genomes illuminate parallel origins of bioluminescence in beetles.</title>
        <authorList>
            <person name="Fallon T.R."/>
            <person name="Lower S.E."/>
            <person name="Chang C.H."/>
            <person name="Bessho-Uehara M."/>
            <person name="Martin G.J."/>
            <person name="Bewick A.J."/>
            <person name="Behringer M."/>
            <person name="Debat H.J."/>
            <person name="Wong I."/>
            <person name="Day J.C."/>
            <person name="Suvorov A."/>
            <person name="Silva C.J."/>
            <person name="Stanger-Hall K.F."/>
            <person name="Hall D.W."/>
            <person name="Schmitz R.J."/>
            <person name="Nelson D.R."/>
            <person name="Lewis S.M."/>
            <person name="Shigenobu S."/>
            <person name="Bybee S.M."/>
            <person name="Larracuente A.M."/>
            <person name="Oba Y."/>
            <person name="Weng J.K."/>
        </authorList>
    </citation>
    <scope>NUCLEOTIDE SEQUENCE</scope>
    <source>
        <strain evidence="4">NJ-2016</strain>
    </source>
</reference>
<dbReference type="Gene3D" id="1.10.260.40">
    <property type="entry name" value="lambda repressor-like DNA-binding domains"/>
    <property type="match status" value="1"/>
</dbReference>
<dbReference type="GO" id="GO:0005829">
    <property type="term" value="C:cytosol"/>
    <property type="evidence" value="ECO:0007669"/>
    <property type="project" value="TreeGrafter"/>
</dbReference>
<evidence type="ECO:0000259" key="2">
    <source>
        <dbReference type="PROSITE" id="PS50943"/>
    </source>
</evidence>
<reference evidence="3 5" key="1">
    <citation type="submission" date="2017-11" db="EMBL/GenBank/DDBJ databases">
        <title>Genome sequence of Entomoplasma luminosum PIMN-1 (ATCC 49195).</title>
        <authorList>
            <person name="Lo W.-S."/>
            <person name="Gasparich G.E."/>
            <person name="Kuo C.-H."/>
        </authorList>
    </citation>
    <scope>NUCLEOTIDE SEQUENCE [LARGE SCALE GENOMIC DNA]</scope>
    <source>
        <strain evidence="3 5">PIMN-1</strain>
    </source>
</reference>
<dbReference type="InterPro" id="IPR001387">
    <property type="entry name" value="Cro/C1-type_HTH"/>
</dbReference>
<dbReference type="EMBL" id="CP024963">
    <property type="protein sequence ID" value="ATZ16793.1"/>
    <property type="molecule type" value="Genomic_DNA"/>
</dbReference>
<dbReference type="InterPro" id="IPR010982">
    <property type="entry name" value="Lambda_DNA-bd_dom_sf"/>
</dbReference>
<evidence type="ECO:0000313" key="5">
    <source>
        <dbReference type="Proteomes" id="UP000232063"/>
    </source>
</evidence>
<dbReference type="Proteomes" id="UP000232063">
    <property type="component" value="Chromosome"/>
</dbReference>
<reference evidence="6" key="3">
    <citation type="submission" date="2018-02" db="EMBL/GenBank/DDBJ databases">
        <title>Firefly genomes illuminate parallel origins of bioluminescence in beetles.</title>
        <authorList>
            <person name="Fallon T.R."/>
            <person name="Lower S.E.S."/>
            <person name="Behringer M."/>
            <person name="Weng J.-K."/>
        </authorList>
    </citation>
    <scope>NUCLEOTIDE SEQUENCE [LARGE SCALE GENOMIC DNA]</scope>
</reference>
<dbReference type="EMBL" id="CP027019">
    <property type="protein sequence ID" value="AVP49473.1"/>
    <property type="molecule type" value="Genomic_DNA"/>
</dbReference>
<dbReference type="Proteomes" id="UP000239250">
    <property type="component" value="Chromosome"/>
</dbReference>
<dbReference type="GO" id="GO:0003677">
    <property type="term" value="F:DNA binding"/>
    <property type="evidence" value="ECO:0007669"/>
    <property type="project" value="UniProtKB-KW"/>
</dbReference>
<gene>
    <name evidence="4" type="ORF">C5T88_02755</name>
    <name evidence="3" type="ORF">ELUMI_v1c00650</name>
</gene>
<dbReference type="KEGG" id="elj:ELUMI_v1c00650"/>
<evidence type="ECO:0000313" key="3">
    <source>
        <dbReference type="EMBL" id="ATZ16793.1"/>
    </source>
</evidence>
<dbReference type="OrthoDB" id="9814553at2"/>
<dbReference type="AlphaFoldDB" id="A0A2K8NVY0"/>
<dbReference type="Pfam" id="PF01381">
    <property type="entry name" value="HTH_3"/>
    <property type="match status" value="1"/>
</dbReference>
<evidence type="ECO:0000313" key="6">
    <source>
        <dbReference type="Proteomes" id="UP000239250"/>
    </source>
</evidence>
<dbReference type="PANTHER" id="PTHR46797:SF1">
    <property type="entry name" value="METHYLPHOSPHONATE SYNTHASE"/>
    <property type="match status" value="1"/>
</dbReference>
<dbReference type="PANTHER" id="PTHR46797">
    <property type="entry name" value="HTH-TYPE TRANSCRIPTIONAL REGULATOR"/>
    <property type="match status" value="1"/>
</dbReference>
<dbReference type="SUPFAM" id="SSF47413">
    <property type="entry name" value="lambda repressor-like DNA-binding domains"/>
    <property type="match status" value="1"/>
</dbReference>
<protein>
    <submittedName>
        <fullName evidence="3 4">Transcriptional regulator</fullName>
    </submittedName>
</protein>
<dbReference type="CDD" id="cd00093">
    <property type="entry name" value="HTH_XRE"/>
    <property type="match status" value="1"/>
</dbReference>
<keyword evidence="5" id="KW-1185">Reference proteome</keyword>